<feature type="transmembrane region" description="Helical" evidence="1">
    <location>
        <begin position="251"/>
        <end position="277"/>
    </location>
</feature>
<dbReference type="KEGG" id="vab:WPS_00320"/>
<proteinExistence type="predicted"/>
<dbReference type="EMBL" id="AP025523">
    <property type="protein sequence ID" value="BDE04756.1"/>
    <property type="molecule type" value="Genomic_DNA"/>
</dbReference>
<evidence type="ECO:0000256" key="1">
    <source>
        <dbReference type="SAM" id="Phobius"/>
    </source>
</evidence>
<keyword evidence="1" id="KW-0472">Membrane</keyword>
<feature type="transmembrane region" description="Helical" evidence="1">
    <location>
        <begin position="12"/>
        <end position="30"/>
    </location>
</feature>
<sequence>MTLFVSRFVPMVAVLAVAIAPLMILSAVLAPGQGRVFTDIGALFGAGPGTSAARTAAQALQRDSASGGSLAFVLLASFATRLLMWTAAAAYAAAAYAGRTMTLQEAYAVGLRRWFAQLLVGLAFAIIGGTMFVPLFIAYILAFVVVGALIALKLIVAAAILGVIAAIVVLGVVVIAGAFVFMAYQLATVAVATNEPNPVTAISTSLRSVFARATLWRTVVGGLVALAVTEGGTIPLVAVGGLLTALTHIGALYYVVLGLGQVLLDGLVIAFVIVYAVDVRVRREGIDLLSLTQSPAV</sequence>
<protein>
    <submittedName>
        <fullName evidence="2">Uncharacterized protein</fullName>
    </submittedName>
</protein>
<organism evidence="2 3">
    <name type="scientific">Vulcanimicrobium alpinum</name>
    <dbReference type="NCBI Taxonomy" id="3016050"/>
    <lineage>
        <taxon>Bacteria</taxon>
        <taxon>Bacillati</taxon>
        <taxon>Vulcanimicrobiota</taxon>
        <taxon>Vulcanimicrobiia</taxon>
        <taxon>Vulcanimicrobiales</taxon>
        <taxon>Vulcanimicrobiaceae</taxon>
        <taxon>Vulcanimicrobium</taxon>
    </lineage>
</organism>
<gene>
    <name evidence="2" type="ORF">WPS_00320</name>
</gene>
<accession>A0AAN1XRU7</accession>
<dbReference type="AlphaFoldDB" id="A0AAN1XRU7"/>
<evidence type="ECO:0000313" key="2">
    <source>
        <dbReference type="EMBL" id="BDE04756.1"/>
    </source>
</evidence>
<dbReference type="Proteomes" id="UP001317532">
    <property type="component" value="Chromosome"/>
</dbReference>
<dbReference type="RefSeq" id="WP_317995848.1">
    <property type="nucleotide sequence ID" value="NZ_AP025523.1"/>
</dbReference>
<feature type="transmembrane region" description="Helical" evidence="1">
    <location>
        <begin position="215"/>
        <end position="239"/>
    </location>
</feature>
<feature type="transmembrane region" description="Helical" evidence="1">
    <location>
        <begin position="157"/>
        <end position="184"/>
    </location>
</feature>
<keyword evidence="1" id="KW-1133">Transmembrane helix</keyword>
<keyword evidence="3" id="KW-1185">Reference proteome</keyword>
<name>A0AAN1XRU7_UNVUL</name>
<feature type="transmembrane region" description="Helical" evidence="1">
    <location>
        <begin position="70"/>
        <end position="97"/>
    </location>
</feature>
<keyword evidence="1" id="KW-0812">Transmembrane</keyword>
<evidence type="ECO:0000313" key="3">
    <source>
        <dbReference type="Proteomes" id="UP001317532"/>
    </source>
</evidence>
<reference evidence="2 3" key="1">
    <citation type="journal article" date="2022" name="ISME Commun">
        <title>Vulcanimicrobium alpinus gen. nov. sp. nov., the first cultivated representative of the candidate phylum 'Eremiobacterota', is a metabolically versatile aerobic anoxygenic phototroph.</title>
        <authorList>
            <person name="Yabe S."/>
            <person name="Muto K."/>
            <person name="Abe K."/>
            <person name="Yokota A."/>
            <person name="Staudigel H."/>
            <person name="Tebo B.M."/>
        </authorList>
    </citation>
    <scope>NUCLEOTIDE SEQUENCE [LARGE SCALE GENOMIC DNA]</scope>
    <source>
        <strain evidence="2 3">WC8-2</strain>
    </source>
</reference>
<feature type="transmembrane region" description="Helical" evidence="1">
    <location>
        <begin position="118"/>
        <end position="151"/>
    </location>
</feature>